<name>A0A7X3IMH9_9BACL</name>
<dbReference type="AlphaFoldDB" id="A0A7X3IMH9"/>
<accession>A0A7X3IMH9</accession>
<gene>
    <name evidence="1" type="ORF">GRF59_17270</name>
</gene>
<evidence type="ECO:0000313" key="1">
    <source>
        <dbReference type="EMBL" id="MWV45375.1"/>
    </source>
</evidence>
<sequence>MHSMKSPGGSLFPYYYKGGELHCLKYGSFFSNADALFALMKAEEEFISSRNRQLNIWVDFYETQLTDSVLIKFVENINCLQNHTKKLAIVGFTFWDKWRLRQKIKKTTVPFSMPIKYFDDPEVAKTWLVSE</sequence>
<protein>
    <recommendedName>
        <fullName evidence="3">STAS/SEC14 domain-containing protein</fullName>
    </recommendedName>
</protein>
<proteinExistence type="predicted"/>
<comment type="caution">
    <text evidence="1">The sequence shown here is derived from an EMBL/GenBank/DDBJ whole genome shotgun (WGS) entry which is preliminary data.</text>
</comment>
<dbReference type="Proteomes" id="UP000460318">
    <property type="component" value="Unassembled WGS sequence"/>
</dbReference>
<organism evidence="1 2">
    <name type="scientific">Paenibacillus dendrobii</name>
    <dbReference type="NCBI Taxonomy" id="2691084"/>
    <lineage>
        <taxon>Bacteria</taxon>
        <taxon>Bacillati</taxon>
        <taxon>Bacillota</taxon>
        <taxon>Bacilli</taxon>
        <taxon>Bacillales</taxon>
        <taxon>Paenibacillaceae</taxon>
        <taxon>Paenibacillus</taxon>
    </lineage>
</organism>
<keyword evidence="2" id="KW-1185">Reference proteome</keyword>
<evidence type="ECO:0008006" key="3">
    <source>
        <dbReference type="Google" id="ProtNLM"/>
    </source>
</evidence>
<dbReference type="EMBL" id="WUBI01000002">
    <property type="protein sequence ID" value="MWV45375.1"/>
    <property type="molecule type" value="Genomic_DNA"/>
</dbReference>
<evidence type="ECO:0000313" key="2">
    <source>
        <dbReference type="Proteomes" id="UP000460318"/>
    </source>
</evidence>
<reference evidence="1 2" key="1">
    <citation type="submission" date="2019-12" db="EMBL/GenBank/DDBJ databases">
        <title>Paenibacillus sp. nov., an endophytic bacterium isolated from the stem of Dendrobium.</title>
        <authorList>
            <person name="Zhao R."/>
        </authorList>
    </citation>
    <scope>NUCLEOTIDE SEQUENCE [LARGE SCALE GENOMIC DNA]</scope>
    <source>
        <strain evidence="1 2">HJL G12</strain>
    </source>
</reference>